<reference evidence="2 3" key="1">
    <citation type="submission" date="2023-06" db="EMBL/GenBank/DDBJ databases">
        <authorList>
            <person name="Oyuntsetseg B."/>
            <person name="Kim S.B."/>
        </authorList>
    </citation>
    <scope>NUCLEOTIDE SEQUENCE [LARGE SCALE GENOMIC DNA]</scope>
    <source>
        <strain evidence="2 3">2-2</strain>
    </source>
</reference>
<organism evidence="2 3">
    <name type="scientific">Amycolatopsis nalaikhensis</name>
    <dbReference type="NCBI Taxonomy" id="715472"/>
    <lineage>
        <taxon>Bacteria</taxon>
        <taxon>Bacillati</taxon>
        <taxon>Actinomycetota</taxon>
        <taxon>Actinomycetes</taxon>
        <taxon>Pseudonocardiales</taxon>
        <taxon>Pseudonocardiaceae</taxon>
        <taxon>Amycolatopsis</taxon>
    </lineage>
</organism>
<sequence>MARVHQGARRGGLPCRNRHDRAPPGHRFHSSHLDVVLRAAGIDIAAFVGLAEVVTTDEFLTALADG</sequence>
<protein>
    <submittedName>
        <fullName evidence="2">Uncharacterized protein</fullName>
    </submittedName>
</protein>
<gene>
    <name evidence="2" type="ORF">QP939_29050</name>
</gene>
<name>A0ABY8X995_9PSEU</name>
<feature type="region of interest" description="Disordered" evidence="1">
    <location>
        <begin position="1"/>
        <end position="27"/>
    </location>
</feature>
<evidence type="ECO:0000313" key="3">
    <source>
        <dbReference type="Proteomes" id="UP001227101"/>
    </source>
</evidence>
<proteinExistence type="predicted"/>
<keyword evidence="3" id="KW-1185">Reference proteome</keyword>
<dbReference type="Proteomes" id="UP001227101">
    <property type="component" value="Chromosome"/>
</dbReference>
<evidence type="ECO:0000313" key="2">
    <source>
        <dbReference type="EMBL" id="WIV52979.1"/>
    </source>
</evidence>
<accession>A0ABY8X995</accession>
<feature type="compositionally biased region" description="Basic residues" evidence="1">
    <location>
        <begin position="16"/>
        <end position="27"/>
    </location>
</feature>
<evidence type="ECO:0000256" key="1">
    <source>
        <dbReference type="SAM" id="MobiDB-lite"/>
    </source>
</evidence>
<dbReference type="EMBL" id="CP127173">
    <property type="protein sequence ID" value="WIV52979.1"/>
    <property type="molecule type" value="Genomic_DNA"/>
</dbReference>
<dbReference type="RefSeq" id="WP_285449377.1">
    <property type="nucleotide sequence ID" value="NZ_CP127173.1"/>
</dbReference>